<keyword evidence="2" id="KW-1185">Reference proteome</keyword>
<organism evidence="1 2">
    <name type="scientific">Haloferula helveola</name>
    <dbReference type="NCBI Taxonomy" id="490095"/>
    <lineage>
        <taxon>Bacteria</taxon>
        <taxon>Pseudomonadati</taxon>
        <taxon>Verrucomicrobiota</taxon>
        <taxon>Verrucomicrobiia</taxon>
        <taxon>Verrucomicrobiales</taxon>
        <taxon>Verrucomicrobiaceae</taxon>
        <taxon>Haloferula</taxon>
    </lineage>
</organism>
<reference evidence="1 2" key="1">
    <citation type="submission" date="2021-06" db="EMBL/GenBank/DDBJ databases">
        <title>Complete genome of Haloferula helveola possessing various polysaccharide degrading enzymes.</title>
        <authorList>
            <person name="Takami H."/>
            <person name="Huang C."/>
            <person name="Hamasaki K."/>
        </authorList>
    </citation>
    <scope>NUCLEOTIDE SEQUENCE [LARGE SCALE GENOMIC DNA]</scope>
    <source>
        <strain evidence="1 2">CN-1</strain>
    </source>
</reference>
<sequence>MLVAVAAANPIAVYPTIKIAENCVVTVGEKEAWVVCEVTYRQGNAGGGIDPGQMVIQVPVFVPEGTDKAALPGMIKARLETKADGVLEPQSYGEPLDAIELWRVETKDVDQKHIDKARLRPSEDPFAPNAGLEYRPPVLPMSLLKAFGGTRLVDAGFSIPPSPDREFTIKVTYTQPLHEGRFVYLPQFEDGARQRDEAKFKIIIAPEGETEVKPSGVGAEGKVKNDGKIVYMPEHGVPIAVDVVGKGDSRP</sequence>
<proteinExistence type="predicted"/>
<accession>A0ABN6H263</accession>
<evidence type="ECO:0000313" key="1">
    <source>
        <dbReference type="EMBL" id="BCX47631.1"/>
    </source>
</evidence>
<gene>
    <name evidence="1" type="ORF">HAHE_15390</name>
</gene>
<dbReference type="EMBL" id="AP024702">
    <property type="protein sequence ID" value="BCX47631.1"/>
    <property type="molecule type" value="Genomic_DNA"/>
</dbReference>
<dbReference type="Proteomes" id="UP001374893">
    <property type="component" value="Chromosome"/>
</dbReference>
<evidence type="ECO:0000313" key="2">
    <source>
        <dbReference type="Proteomes" id="UP001374893"/>
    </source>
</evidence>
<protein>
    <submittedName>
        <fullName evidence="1">Uncharacterized protein</fullName>
    </submittedName>
</protein>
<name>A0ABN6H263_9BACT</name>